<sequence>MISEQKEEYIDNIVTSALTLETDEQALVQETLQYLKTEHPEDAELAIRRFQDLDLLGKAISRFPSVMESQIIRGVERNGKTLVASLTQFSRSSRILHTPSRVVASRSYLVAKSHAFSLLCILLDHTHPLQSRLKDVIFKIACALMAEDVYLACLENPVFPIEKKTKLASDLVHLWEHGIDPRSVQHVPSLQALWSARESSPPTFGTLDGSSELIRLSMDLDDEWQEFLLHNLHNEETKAALEEFLFGLSYEEIQQLRNRLAKYGICAIDYSDVHAYLGTEPAYGDYAGFIHKGDPRAIYDFYAERRDSAQYRQRAKVPGPHKTLEELYLIYRMFQD</sequence>
<keyword evidence="2" id="KW-1185">Reference proteome</keyword>
<dbReference type="RefSeq" id="WP_013968477.1">
    <property type="nucleotide sequence ID" value="NC_015732.1"/>
</dbReference>
<dbReference type="KEGG" id="scd:Spica_1017"/>
<dbReference type="Proteomes" id="UP000000503">
    <property type="component" value="Chromosome"/>
</dbReference>
<proteinExistence type="predicted"/>
<accession>F8EXD9</accession>
<name>F8EXD9_GRAC1</name>
<evidence type="ECO:0000313" key="2">
    <source>
        <dbReference type="Proteomes" id="UP000000503"/>
    </source>
</evidence>
<gene>
    <name evidence="1" type="ordered locus">Spica_1017</name>
</gene>
<dbReference type="HOGENOM" id="CLU_052664_0_0_12"/>
<organism evidence="1 2">
    <name type="scientific">Gracilinema caldarium (strain ATCC 51460 / DSM 7334 / H1)</name>
    <name type="common">Treponema caldarium</name>
    <dbReference type="NCBI Taxonomy" id="744872"/>
    <lineage>
        <taxon>Bacteria</taxon>
        <taxon>Pseudomonadati</taxon>
        <taxon>Spirochaetota</taxon>
        <taxon>Spirochaetia</taxon>
        <taxon>Spirochaetales</taxon>
        <taxon>Breznakiellaceae</taxon>
        <taxon>Gracilinema</taxon>
    </lineage>
</organism>
<reference evidence="2" key="1">
    <citation type="journal article" date="2013" name="Stand. Genomic Sci.">
        <title>Genome sequence of the thermophilic fresh-water bacterium Spirochaeta caldaria type strain (H1(T)), reclassification of Spirochaeta caldaria, Spirochaeta stenostrepta, and Spirochaeta zuelzerae in the genus Treponema as Treponema caldaria comb. nov., Treponema stenostrepta comb. nov., and Treponema zuelzerae comb. nov., and emendation of the genus Treponema.</title>
        <authorList>
            <person name="Abt B."/>
            <person name="Goker M."/>
            <person name="Scheuner C."/>
            <person name="Han C."/>
            <person name="Lu M."/>
            <person name="Misra M."/>
            <person name="Lapidus A."/>
            <person name="Nolan M."/>
            <person name="Lucas S."/>
            <person name="Hammon N."/>
            <person name="Deshpande S."/>
            <person name="Cheng J.F."/>
            <person name="Tapia R."/>
            <person name="Goodwin L.A."/>
            <person name="Pitluck S."/>
            <person name="Liolios K."/>
            <person name="Pagani I."/>
            <person name="Ivanova N."/>
            <person name="Mavromatis K."/>
            <person name="Mikhailova N."/>
            <person name="Huntemann M."/>
            <person name="Pati A."/>
            <person name="Chen A."/>
            <person name="Palaniappan K."/>
            <person name="Land M."/>
            <person name="Hauser L."/>
            <person name="Jeffries C.D."/>
            <person name="Rohde M."/>
            <person name="Spring S."/>
            <person name="Gronow S."/>
            <person name="Detter J.C."/>
            <person name="Bristow J."/>
            <person name="Eisen J.A."/>
            <person name="Markowitz V."/>
            <person name="Hugenholtz P."/>
            <person name="Kyrpides N.C."/>
            <person name="Woyke T."/>
            <person name="Klenk H.P."/>
        </authorList>
    </citation>
    <scope>NUCLEOTIDE SEQUENCE</scope>
    <source>
        <strain evidence="2">ATCC 51460 / DSM 7334 / H1</strain>
    </source>
</reference>
<dbReference type="AlphaFoldDB" id="F8EXD9"/>
<evidence type="ECO:0000313" key="1">
    <source>
        <dbReference type="EMBL" id="AEJ19166.1"/>
    </source>
</evidence>
<dbReference type="EMBL" id="CP002868">
    <property type="protein sequence ID" value="AEJ19166.1"/>
    <property type="molecule type" value="Genomic_DNA"/>
</dbReference>
<protein>
    <submittedName>
        <fullName evidence="1">Uncharacterized protein</fullName>
    </submittedName>
</protein>
<dbReference type="eggNOG" id="ENOG503391B">
    <property type="taxonomic scope" value="Bacteria"/>
</dbReference>